<dbReference type="GeneID" id="101507805"/>
<reference evidence="6" key="1">
    <citation type="submission" date="2025-08" db="UniProtKB">
        <authorList>
            <consortium name="RefSeq"/>
        </authorList>
    </citation>
    <scope>IDENTIFICATION</scope>
    <source>
        <tissue evidence="6">Etiolated seedlings</tissue>
    </source>
</reference>
<dbReference type="Pfam" id="PF02179">
    <property type="entry name" value="BAG"/>
    <property type="match status" value="1"/>
</dbReference>
<dbReference type="GO" id="GO:0050821">
    <property type="term" value="P:protein stabilization"/>
    <property type="evidence" value="ECO:0007669"/>
    <property type="project" value="TreeGrafter"/>
</dbReference>
<dbReference type="Gene3D" id="3.10.20.90">
    <property type="entry name" value="Phosphatidylinositol 3-kinase Catalytic Subunit, Chain A, domain 1"/>
    <property type="match status" value="1"/>
</dbReference>
<protein>
    <submittedName>
        <fullName evidence="6">BAG family molecular chaperone regulator 1-like isoform X1</fullName>
    </submittedName>
</protein>
<keyword evidence="5" id="KW-1185">Reference proteome</keyword>
<dbReference type="SMART" id="SM00264">
    <property type="entry name" value="BAG"/>
    <property type="match status" value="1"/>
</dbReference>
<dbReference type="PROSITE" id="PS50053">
    <property type="entry name" value="UBIQUITIN_2"/>
    <property type="match status" value="1"/>
</dbReference>
<dbReference type="InterPro" id="IPR000626">
    <property type="entry name" value="Ubiquitin-like_dom"/>
</dbReference>
<dbReference type="STRING" id="3827.A0A3Q7XJV6"/>
<dbReference type="AlphaFoldDB" id="A0A3Q7XJV6"/>
<feature type="region of interest" description="Disordered" evidence="2">
    <location>
        <begin position="1"/>
        <end position="37"/>
    </location>
</feature>
<dbReference type="PROSITE" id="PS51035">
    <property type="entry name" value="BAG"/>
    <property type="match status" value="1"/>
</dbReference>
<feature type="domain" description="Ubiquitin-like" evidence="3">
    <location>
        <begin position="64"/>
        <end position="134"/>
    </location>
</feature>
<evidence type="ECO:0000313" key="5">
    <source>
        <dbReference type="Proteomes" id="UP000087171"/>
    </source>
</evidence>
<gene>
    <name evidence="6" type="primary">LOC101507805</name>
</gene>
<dbReference type="PANTHER" id="PTHR12329:SF36">
    <property type="entry name" value="UBIQUITIN-LIKE DOMAIN-CONTAINING PROTEIN"/>
    <property type="match status" value="1"/>
</dbReference>
<name>A0A3Q7XJV6_CICAR</name>
<evidence type="ECO:0000256" key="1">
    <source>
        <dbReference type="ARBA" id="ARBA00023186"/>
    </source>
</evidence>
<feature type="compositionally biased region" description="Basic and acidic residues" evidence="2">
    <location>
        <begin position="1"/>
        <end position="11"/>
    </location>
</feature>
<keyword evidence="1" id="KW-0143">Chaperone</keyword>
<feature type="domain" description="BAG" evidence="4">
    <location>
        <begin position="159"/>
        <end position="238"/>
    </location>
</feature>
<evidence type="ECO:0000256" key="2">
    <source>
        <dbReference type="SAM" id="MobiDB-lite"/>
    </source>
</evidence>
<proteinExistence type="predicted"/>
<sequence>MQSKVTNKETTTRSTIKNMFSRDKRSNNINDNGNPNIVDEWELRPGGMLVQKRNSDVNNKTSTIKVKVKYGSSYYQIHISSHASFGAGELKKMLTEYTGLHVLDQKLIFKKKVRDSKSYLDVERVKDGSKLVLIEDIESRERRILETLKIAKKEKTSKSLIEINLEVDKLSKKVSALEGVASTGGVIENLDVESLTESLMRILITLDEIYYGEGELKLKRKEQVRRVQKHIETLDMLKMTKAKENNMAHDDDDKSKVHCGVEKQQECKKQEQHYESVVVTTKWETFD</sequence>
<organism evidence="5 6">
    <name type="scientific">Cicer arietinum</name>
    <name type="common">Chickpea</name>
    <name type="synonym">Garbanzo</name>
    <dbReference type="NCBI Taxonomy" id="3827"/>
    <lineage>
        <taxon>Eukaryota</taxon>
        <taxon>Viridiplantae</taxon>
        <taxon>Streptophyta</taxon>
        <taxon>Embryophyta</taxon>
        <taxon>Tracheophyta</taxon>
        <taxon>Spermatophyta</taxon>
        <taxon>Magnoliopsida</taxon>
        <taxon>eudicotyledons</taxon>
        <taxon>Gunneridae</taxon>
        <taxon>Pentapetalae</taxon>
        <taxon>rosids</taxon>
        <taxon>fabids</taxon>
        <taxon>Fabales</taxon>
        <taxon>Fabaceae</taxon>
        <taxon>Papilionoideae</taxon>
        <taxon>50 kb inversion clade</taxon>
        <taxon>NPAAA clade</taxon>
        <taxon>Hologalegina</taxon>
        <taxon>IRL clade</taxon>
        <taxon>Cicereae</taxon>
        <taxon>Cicer</taxon>
    </lineage>
</organism>
<dbReference type="InterPro" id="IPR029071">
    <property type="entry name" value="Ubiquitin-like_domsf"/>
</dbReference>
<dbReference type="Proteomes" id="UP000087171">
    <property type="component" value="Unplaced"/>
</dbReference>
<evidence type="ECO:0000259" key="4">
    <source>
        <dbReference type="PROSITE" id="PS51035"/>
    </source>
</evidence>
<accession>A0A3Q7XJV6</accession>
<evidence type="ECO:0000259" key="3">
    <source>
        <dbReference type="PROSITE" id="PS50053"/>
    </source>
</evidence>
<dbReference type="GO" id="GO:0000774">
    <property type="term" value="F:adenyl-nucleotide exchange factor activity"/>
    <property type="evidence" value="ECO:0007669"/>
    <property type="project" value="TreeGrafter"/>
</dbReference>
<evidence type="ECO:0000313" key="6">
    <source>
        <dbReference type="RefSeq" id="XP_027186768.1"/>
    </source>
</evidence>
<dbReference type="InterPro" id="IPR003103">
    <property type="entry name" value="BAG_domain"/>
</dbReference>
<dbReference type="SUPFAM" id="SSF54236">
    <property type="entry name" value="Ubiquitin-like"/>
    <property type="match status" value="1"/>
</dbReference>
<dbReference type="OrthoDB" id="776628at2759"/>
<dbReference type="SUPFAM" id="SSF63491">
    <property type="entry name" value="BAG domain"/>
    <property type="match status" value="1"/>
</dbReference>
<dbReference type="RefSeq" id="XP_027186768.1">
    <property type="nucleotide sequence ID" value="XM_027330967.1"/>
</dbReference>
<dbReference type="InterPro" id="IPR036533">
    <property type="entry name" value="BAG_dom_sf"/>
</dbReference>
<dbReference type="Gene3D" id="1.20.58.120">
    <property type="entry name" value="BAG domain"/>
    <property type="match status" value="1"/>
</dbReference>
<dbReference type="PANTHER" id="PTHR12329">
    <property type="entry name" value="BCL2-ASSOCIATED ATHANOGENE"/>
    <property type="match status" value="1"/>
</dbReference>
<dbReference type="GO" id="GO:0051087">
    <property type="term" value="F:protein-folding chaperone binding"/>
    <property type="evidence" value="ECO:0007669"/>
    <property type="project" value="InterPro"/>
</dbReference>
<dbReference type="GO" id="GO:0005737">
    <property type="term" value="C:cytoplasm"/>
    <property type="evidence" value="ECO:0007669"/>
    <property type="project" value="TreeGrafter"/>
</dbReference>
<dbReference type="InterPro" id="IPR039773">
    <property type="entry name" value="BAG_chaperone_regulator"/>
</dbReference>
<feature type="compositionally biased region" description="Low complexity" evidence="2">
    <location>
        <begin position="27"/>
        <end position="36"/>
    </location>
</feature>